<protein>
    <submittedName>
        <fullName evidence="2">Uncharacterized protein</fullName>
    </submittedName>
</protein>
<feature type="signal peptide" evidence="1">
    <location>
        <begin position="1"/>
        <end position="24"/>
    </location>
</feature>
<comment type="caution">
    <text evidence="2">The sequence shown here is derived from an EMBL/GenBank/DDBJ whole genome shotgun (WGS) entry which is preliminary data.</text>
</comment>
<evidence type="ECO:0000313" key="2">
    <source>
        <dbReference type="EMBL" id="MDI1229891.1"/>
    </source>
</evidence>
<keyword evidence="3" id="KW-1185">Reference proteome</keyword>
<dbReference type="EMBL" id="JAQSDF010000003">
    <property type="protein sequence ID" value="MDI1229891.1"/>
    <property type="molecule type" value="Genomic_DNA"/>
</dbReference>
<reference evidence="2" key="1">
    <citation type="submission" date="2023-01" db="EMBL/GenBank/DDBJ databases">
        <title>Biogeochemical cycle of methane in antarctic sediments.</title>
        <authorList>
            <person name="Roldan D.M."/>
            <person name="Menes R.J."/>
        </authorList>
    </citation>
    <scope>NUCLEOTIDE SEQUENCE [LARGE SCALE GENOMIC DNA]</scope>
    <source>
        <strain evidence="2">K-2018 MAG008</strain>
    </source>
</reference>
<organism evidence="2 3">
    <name type="scientific">Candidatus Methylobacter titanis</name>
    <dbReference type="NCBI Taxonomy" id="3053457"/>
    <lineage>
        <taxon>Bacteria</taxon>
        <taxon>Pseudomonadati</taxon>
        <taxon>Pseudomonadota</taxon>
        <taxon>Gammaproteobacteria</taxon>
        <taxon>Methylococcales</taxon>
        <taxon>Methylococcaceae</taxon>
        <taxon>Methylobacter</taxon>
    </lineage>
</organism>
<proteinExistence type="predicted"/>
<name>A0AA43Q560_9GAMM</name>
<keyword evidence="1" id="KW-0732">Signal</keyword>
<dbReference type="Proteomes" id="UP001160519">
    <property type="component" value="Unassembled WGS sequence"/>
</dbReference>
<evidence type="ECO:0000256" key="1">
    <source>
        <dbReference type="SAM" id="SignalP"/>
    </source>
</evidence>
<sequence>MMMKQRYNFLWILVLMIVTSASWAYGSSSSSKSCTKPKFADFTPTENTEVAAGSDFSFLASANTLPNTIKVTVKGLPTNLKVTANKGGFQASGTIPMSLKGVYARIAITAEGQNKCKGDDGWLVKIAD</sequence>
<accession>A0AA43Q560</accession>
<feature type="chain" id="PRO_5041459963" evidence="1">
    <location>
        <begin position="25"/>
        <end position="128"/>
    </location>
</feature>
<dbReference type="AlphaFoldDB" id="A0AA43Q560"/>
<evidence type="ECO:0000313" key="3">
    <source>
        <dbReference type="Proteomes" id="UP001160519"/>
    </source>
</evidence>
<gene>
    <name evidence="2" type="ORF">PSU93_01930</name>
</gene>